<dbReference type="AlphaFoldDB" id="A0A9Q4Q5V6"/>
<dbReference type="SUPFAM" id="SSF51735">
    <property type="entry name" value="NAD(P)-binding Rossmann-fold domains"/>
    <property type="match status" value="1"/>
</dbReference>
<gene>
    <name evidence="2" type="ORF">NDI89_23640</name>
</gene>
<name>A0A9Q4Q5V6_9EURY</name>
<keyword evidence="3" id="KW-1185">Reference proteome</keyword>
<sequence>MTHVLVTGATGTVGHHVVDGLRAAPDASVTAASRDPVRARDRLDCATVRFDFTDPTTYRDAYADVDAMFLVRPPALSRVRRDVVPALAAAVGAGVERVVFLSVIGADRNPIVPHARIESWLEDAGLETTFLRASFFMQNLSTTHREEIRDGRLAVPAGTGKTSFVDARDVAAVAVRTLRTGTAGAYDLTGPEALDYDAVCRQLSAVLDRDVEYTDPSLPRFLVSRYRLEGDLSKVAVMAAIYTTARFGLADRVTDDVRTVLDRPPIDFRTFARDNRSVWT</sequence>
<dbReference type="InterPro" id="IPR051604">
    <property type="entry name" value="Ergot_Alk_Oxidoreductase"/>
</dbReference>
<dbReference type="Pfam" id="PF05368">
    <property type="entry name" value="NmrA"/>
    <property type="match status" value="1"/>
</dbReference>
<dbReference type="PANTHER" id="PTHR43162">
    <property type="match status" value="1"/>
</dbReference>
<dbReference type="Proteomes" id="UP001154061">
    <property type="component" value="Unassembled WGS sequence"/>
</dbReference>
<dbReference type="PANTHER" id="PTHR43162:SF1">
    <property type="entry name" value="PRESTALK A DIFFERENTIATION PROTEIN A"/>
    <property type="match status" value="1"/>
</dbReference>
<accession>A0A9Q4Q5V6</accession>
<dbReference type="EMBL" id="JAMQOT010000019">
    <property type="protein sequence ID" value="MDF9748563.1"/>
    <property type="molecule type" value="Genomic_DNA"/>
</dbReference>
<dbReference type="InterPro" id="IPR008030">
    <property type="entry name" value="NmrA-like"/>
</dbReference>
<dbReference type="Gene3D" id="3.90.25.10">
    <property type="entry name" value="UDP-galactose 4-epimerase, domain 1"/>
    <property type="match status" value="1"/>
</dbReference>
<reference evidence="2" key="1">
    <citation type="submission" date="2022-06" db="EMBL/GenBank/DDBJ databases">
        <title>Natrinema sp. a new haloarchaeum isolate from saline soil.</title>
        <authorList>
            <person name="Strakova D."/>
            <person name="Galisteo C."/>
            <person name="Sanchez-Porro C."/>
            <person name="Ventosa A."/>
        </authorList>
    </citation>
    <scope>NUCLEOTIDE SEQUENCE</scope>
    <source>
        <strain evidence="2">S1CR25-10</strain>
    </source>
</reference>
<proteinExistence type="predicted"/>
<dbReference type="InterPro" id="IPR036291">
    <property type="entry name" value="NAD(P)-bd_dom_sf"/>
</dbReference>
<organism evidence="2 3">
    <name type="scientific">Natrinema salsiterrestre</name>
    <dbReference type="NCBI Taxonomy" id="2950540"/>
    <lineage>
        <taxon>Archaea</taxon>
        <taxon>Methanobacteriati</taxon>
        <taxon>Methanobacteriota</taxon>
        <taxon>Stenosarchaea group</taxon>
        <taxon>Halobacteria</taxon>
        <taxon>Halobacteriales</taxon>
        <taxon>Natrialbaceae</taxon>
        <taxon>Natrinema</taxon>
    </lineage>
</organism>
<dbReference type="RefSeq" id="WP_277525399.1">
    <property type="nucleotide sequence ID" value="NZ_JAMQOT010000019.1"/>
</dbReference>
<dbReference type="Gene3D" id="3.40.50.720">
    <property type="entry name" value="NAD(P)-binding Rossmann-like Domain"/>
    <property type="match status" value="1"/>
</dbReference>
<protein>
    <submittedName>
        <fullName evidence="2">NAD(P)H-binding protein</fullName>
    </submittedName>
</protein>
<evidence type="ECO:0000259" key="1">
    <source>
        <dbReference type="Pfam" id="PF05368"/>
    </source>
</evidence>
<evidence type="ECO:0000313" key="3">
    <source>
        <dbReference type="Proteomes" id="UP001154061"/>
    </source>
</evidence>
<feature type="domain" description="NmrA-like" evidence="1">
    <location>
        <begin position="3"/>
        <end position="215"/>
    </location>
</feature>
<comment type="caution">
    <text evidence="2">The sequence shown here is derived from an EMBL/GenBank/DDBJ whole genome shotgun (WGS) entry which is preliminary data.</text>
</comment>
<evidence type="ECO:0000313" key="2">
    <source>
        <dbReference type="EMBL" id="MDF9748563.1"/>
    </source>
</evidence>